<dbReference type="GO" id="GO:0016705">
    <property type="term" value="F:oxidoreductase activity, acting on paired donors, with incorporation or reduction of molecular oxygen"/>
    <property type="evidence" value="ECO:0007669"/>
    <property type="project" value="InterPro"/>
</dbReference>
<evidence type="ECO:0000313" key="4">
    <source>
        <dbReference type="Proteomes" id="UP000253303"/>
    </source>
</evidence>
<dbReference type="OrthoDB" id="9775082at2"/>
<dbReference type="Pfam" id="PF00296">
    <property type="entry name" value="Bac_luciferase"/>
    <property type="match status" value="1"/>
</dbReference>
<dbReference type="InterPro" id="IPR011251">
    <property type="entry name" value="Luciferase-like_dom"/>
</dbReference>
<protein>
    <submittedName>
        <fullName evidence="3">LLM class flavin-dependent oxidoreductase</fullName>
    </submittedName>
</protein>
<dbReference type="Proteomes" id="UP000253303">
    <property type="component" value="Unassembled WGS sequence"/>
</dbReference>
<dbReference type="EMBL" id="QMEY01000011">
    <property type="protein sequence ID" value="RBQ17616.1"/>
    <property type="molecule type" value="Genomic_DNA"/>
</dbReference>
<dbReference type="SUPFAM" id="SSF51679">
    <property type="entry name" value="Bacterial luciferase-like"/>
    <property type="match status" value="1"/>
</dbReference>
<comment type="caution">
    <text evidence="3">The sequence shown here is derived from an EMBL/GenBank/DDBJ whole genome shotgun (WGS) entry which is preliminary data.</text>
</comment>
<dbReference type="PANTHER" id="PTHR43244">
    <property type="match status" value="1"/>
</dbReference>
<accession>A0A366LUI0</accession>
<keyword evidence="4" id="KW-1185">Reference proteome</keyword>
<evidence type="ECO:0000313" key="3">
    <source>
        <dbReference type="EMBL" id="RBQ17616.1"/>
    </source>
</evidence>
<proteinExistence type="predicted"/>
<name>A0A366LUI0_9ACTN</name>
<organism evidence="3 4">
    <name type="scientific">Spongiactinospora rosea</name>
    <dbReference type="NCBI Taxonomy" id="2248750"/>
    <lineage>
        <taxon>Bacteria</taxon>
        <taxon>Bacillati</taxon>
        <taxon>Actinomycetota</taxon>
        <taxon>Actinomycetes</taxon>
        <taxon>Streptosporangiales</taxon>
        <taxon>Streptosporangiaceae</taxon>
        <taxon>Spongiactinospora</taxon>
    </lineage>
</organism>
<evidence type="ECO:0000259" key="2">
    <source>
        <dbReference type="Pfam" id="PF00296"/>
    </source>
</evidence>
<reference evidence="3 4" key="1">
    <citation type="submission" date="2018-06" db="EMBL/GenBank/DDBJ databases">
        <title>Sphaerisporangium craniellae sp. nov., isolated from a marine sponge in the South China Sea.</title>
        <authorList>
            <person name="Li L."/>
        </authorList>
    </citation>
    <scope>NUCLEOTIDE SEQUENCE [LARGE SCALE GENOMIC DNA]</scope>
    <source>
        <strain evidence="3 4">LHW63015</strain>
    </source>
</reference>
<sequence>MGDYGLPLEFGYFLIPNADDPLLERARLADRLGLDLIGVQDHPYQRSYVETWTLLSMVAAVTERIKVFPDVASLPLRPPAVLAKAAASLDVLSGGRMELGLGSGAIWDAIEAYGGPRRTTGEARAALDEAITIIRGLWSEERSVRLEGQHYRVSGARPGPAPAHPIGIWLGVYGPKALALTGARADGWLPSSPYAPPDRLPELHARIDEAAAAAGREPSAIRRIYNINGTITDGPSEGFLHGPPEQWAEELTDVAVGYGMDSFVLWAEGDQETQLRRYAEEVVPEVRERVARERKG</sequence>
<dbReference type="Gene3D" id="3.20.20.30">
    <property type="entry name" value="Luciferase-like domain"/>
    <property type="match status" value="1"/>
</dbReference>
<dbReference type="InterPro" id="IPR050564">
    <property type="entry name" value="F420-G6PD/mer"/>
</dbReference>
<dbReference type="RefSeq" id="WP_113983182.1">
    <property type="nucleotide sequence ID" value="NZ_QMEY01000011.1"/>
</dbReference>
<feature type="domain" description="Luciferase-like" evidence="2">
    <location>
        <begin position="22"/>
        <end position="233"/>
    </location>
</feature>
<dbReference type="PANTHER" id="PTHR43244:SF1">
    <property type="entry name" value="5,10-METHYLENETETRAHYDROMETHANOPTERIN REDUCTASE"/>
    <property type="match status" value="1"/>
</dbReference>
<dbReference type="AlphaFoldDB" id="A0A366LUI0"/>
<gene>
    <name evidence="3" type="ORF">DP939_23885</name>
</gene>
<evidence type="ECO:0000256" key="1">
    <source>
        <dbReference type="ARBA" id="ARBA00023002"/>
    </source>
</evidence>
<dbReference type="InterPro" id="IPR036661">
    <property type="entry name" value="Luciferase-like_sf"/>
</dbReference>
<keyword evidence="1" id="KW-0560">Oxidoreductase</keyword>